<dbReference type="PANTHER" id="PTHR43435">
    <property type="entry name" value="RIBULOKINASE"/>
    <property type="match status" value="1"/>
</dbReference>
<keyword evidence="3" id="KW-0418">Kinase</keyword>
<organism evidence="7 8">
    <name type="scientific">Chloropsis hardwickii</name>
    <dbReference type="NCBI Taxonomy" id="667144"/>
    <lineage>
        <taxon>Eukaryota</taxon>
        <taxon>Metazoa</taxon>
        <taxon>Chordata</taxon>
        <taxon>Craniata</taxon>
        <taxon>Vertebrata</taxon>
        <taxon>Euteleostomi</taxon>
        <taxon>Archelosauria</taxon>
        <taxon>Archosauria</taxon>
        <taxon>Dinosauria</taxon>
        <taxon>Saurischia</taxon>
        <taxon>Theropoda</taxon>
        <taxon>Coelurosauria</taxon>
        <taxon>Aves</taxon>
        <taxon>Neognathae</taxon>
        <taxon>Neoaves</taxon>
        <taxon>Telluraves</taxon>
        <taxon>Australaves</taxon>
        <taxon>Passeriformes</taxon>
        <taxon>Corvoidea</taxon>
        <taxon>Irenidae</taxon>
        <taxon>Chloropsis</taxon>
    </lineage>
</organism>
<dbReference type="AlphaFoldDB" id="A0A850V7P6"/>
<accession>A0A850V7P6</accession>
<dbReference type="InterPro" id="IPR018485">
    <property type="entry name" value="FGGY_C"/>
</dbReference>
<dbReference type="Pfam" id="PF00370">
    <property type="entry name" value="FGGY_N"/>
    <property type="match status" value="1"/>
</dbReference>
<evidence type="ECO:0000313" key="7">
    <source>
        <dbReference type="EMBL" id="NWH39861.1"/>
    </source>
</evidence>
<comment type="caution">
    <text evidence="7">The sequence shown here is derived from an EMBL/GenBank/DDBJ whole genome shotgun (WGS) entry which is preliminary data.</text>
</comment>
<dbReference type="FunFam" id="3.30.420.40:FF:000101">
    <property type="entry name" value="FGGY carbohydrate kinase domain-containing protein"/>
    <property type="match status" value="1"/>
</dbReference>
<dbReference type="InterPro" id="IPR000577">
    <property type="entry name" value="Carb_kinase_FGGY"/>
</dbReference>
<evidence type="ECO:0000313" key="8">
    <source>
        <dbReference type="Proteomes" id="UP000640999"/>
    </source>
</evidence>
<dbReference type="GO" id="GO:0019150">
    <property type="term" value="F:D-ribulokinase activity"/>
    <property type="evidence" value="ECO:0007669"/>
    <property type="project" value="TreeGrafter"/>
</dbReference>
<feature type="domain" description="Carbohydrate kinase FGGY C-terminal" evidence="6">
    <location>
        <begin position="288"/>
        <end position="496"/>
    </location>
</feature>
<name>A0A850V7P6_9CORV</name>
<dbReference type="PANTHER" id="PTHR43435:SF4">
    <property type="entry name" value="FGGY CARBOHYDRATE KINASE DOMAIN-CONTAINING PROTEIN"/>
    <property type="match status" value="1"/>
</dbReference>
<feature type="domain" description="Carbohydrate kinase FGGY N-terminal" evidence="5">
    <location>
        <begin position="11"/>
        <end position="269"/>
    </location>
</feature>
<dbReference type="InterPro" id="IPR006003">
    <property type="entry name" value="FGGY_RbtK-like"/>
</dbReference>
<keyword evidence="2" id="KW-0808">Transferase</keyword>
<dbReference type="GO" id="GO:0019321">
    <property type="term" value="P:pentose metabolic process"/>
    <property type="evidence" value="ECO:0007669"/>
    <property type="project" value="TreeGrafter"/>
</dbReference>
<reference evidence="7" key="1">
    <citation type="submission" date="2019-10" db="EMBL/GenBank/DDBJ databases">
        <title>Bird 10,000 Genomes (B10K) Project - Family phase.</title>
        <authorList>
            <person name="Zhang G."/>
        </authorList>
    </citation>
    <scope>NUCLEOTIDE SEQUENCE</scope>
    <source>
        <strain evidence="7">B10K-IZ-033-78</strain>
        <tissue evidence="7">Muscle</tissue>
    </source>
</reference>
<evidence type="ECO:0000259" key="5">
    <source>
        <dbReference type="Pfam" id="PF00370"/>
    </source>
</evidence>
<proteinExistence type="inferred from homology"/>
<evidence type="ECO:0000256" key="4">
    <source>
        <dbReference type="ARBA" id="ARBA00074355"/>
    </source>
</evidence>
<dbReference type="CDD" id="cd07782">
    <property type="entry name" value="ASKHA_NBD_FGGY_D-RBK"/>
    <property type="match status" value="1"/>
</dbReference>
<evidence type="ECO:0000256" key="1">
    <source>
        <dbReference type="ARBA" id="ARBA00009156"/>
    </source>
</evidence>
<protein>
    <recommendedName>
        <fullName evidence="4">FGGY carbohydrate kinase domain-containing protein</fullName>
    </recommendedName>
</protein>
<feature type="non-terminal residue" evidence="7">
    <location>
        <position position="551"/>
    </location>
</feature>
<keyword evidence="8" id="KW-1185">Reference proteome</keyword>
<dbReference type="NCBIfam" id="TIGR01315">
    <property type="entry name" value="5C_CHO_kinase"/>
    <property type="match status" value="1"/>
</dbReference>
<comment type="similarity">
    <text evidence="1">Belongs to the FGGY kinase family.</text>
</comment>
<dbReference type="Proteomes" id="UP000640999">
    <property type="component" value="Unassembled WGS sequence"/>
</dbReference>
<evidence type="ECO:0000259" key="6">
    <source>
        <dbReference type="Pfam" id="PF02782"/>
    </source>
</evidence>
<sequence>EKPEEKIMASYFIGVDVGTGSARAGVFDLNGRMVGQASRAIDLYRPKADFVEQSSDNIWQAVCNAVRDAVNQADINPIQVKGLGFDATCSLVVLDKEGKPLTVSPSGRTEQNIIVWMDHRAIAQAERINATKHRVLDFVGGIISPEMQTPKLLWLKQHMPTTWANAGYLFDLPDFLTWRATQDATRSLCSTVCKWTYLGHEQRWDKSYFQQIGLEDVLEHDAAKIGSDVKMMGEPLGHGLTQRAASEMGLIAGTAVSVSIIDAHAGTLGTLGATGVSGEVADFNRRVALIGGTSTGHMAMSRTARFIGGVWGPYYSAILPEYWLNEGGQSATGALIDHVIQSHPCYQELLAQAKTQGQTIYEVLNAILRRMAGEPENIAFLTQDIHMLPYFHGNRSPRANPTLTGILTGLKLSRTPEDMALHYLATIQAIALGTRHIIETMNHSGYSIDTIMASGGGTKNPIFVQEHANATGCAMLLPEESEAMLLGGAMMGTVAAGVFDTLPEAMSAMSRIGKTVTPQTNQIKSYYDRKYRVFHELYNDHMKYRRLMQEE</sequence>
<dbReference type="InterPro" id="IPR043129">
    <property type="entry name" value="ATPase_NBD"/>
</dbReference>
<gene>
    <name evidence="7" type="primary">Fggy_1</name>
    <name evidence="7" type="ORF">CHLHAR_R15016</name>
</gene>
<evidence type="ECO:0000256" key="3">
    <source>
        <dbReference type="ARBA" id="ARBA00022777"/>
    </source>
</evidence>
<evidence type="ECO:0000256" key="2">
    <source>
        <dbReference type="ARBA" id="ARBA00022679"/>
    </source>
</evidence>
<dbReference type="InterPro" id="IPR018484">
    <property type="entry name" value="FGGY_N"/>
</dbReference>
<dbReference type="GO" id="GO:0005737">
    <property type="term" value="C:cytoplasm"/>
    <property type="evidence" value="ECO:0007669"/>
    <property type="project" value="TreeGrafter"/>
</dbReference>
<feature type="non-terminal residue" evidence="7">
    <location>
        <position position="1"/>
    </location>
</feature>
<dbReference type="SUPFAM" id="SSF53067">
    <property type="entry name" value="Actin-like ATPase domain"/>
    <property type="match status" value="2"/>
</dbReference>
<dbReference type="PIRSF" id="PIRSF000538">
    <property type="entry name" value="GlpK"/>
    <property type="match status" value="1"/>
</dbReference>
<dbReference type="Pfam" id="PF02782">
    <property type="entry name" value="FGGY_C"/>
    <property type="match status" value="1"/>
</dbReference>
<dbReference type="OrthoDB" id="203824at2759"/>
<dbReference type="Gene3D" id="3.30.420.40">
    <property type="match status" value="1"/>
</dbReference>
<dbReference type="Gene3D" id="1.20.58.2240">
    <property type="match status" value="1"/>
</dbReference>
<dbReference type="EMBL" id="WEIW01002365">
    <property type="protein sequence ID" value="NWH39861.1"/>
    <property type="molecule type" value="Genomic_DNA"/>
</dbReference>